<protein>
    <submittedName>
        <fullName evidence="2">Uncharacterized protein</fullName>
    </submittedName>
</protein>
<dbReference type="GeneID" id="60657856"/>
<dbReference type="Proteomes" id="UP000029870">
    <property type="component" value="Unassembled WGS sequence"/>
</dbReference>
<keyword evidence="1" id="KW-1133">Transmembrane helix</keyword>
<dbReference type="AlphaFoldDB" id="A0A6D2CB18"/>
<reference evidence="2 3" key="1">
    <citation type="journal article" date="2014" name="Genome Announc.">
        <title>Draft genome sequences of eight enterohepatic helicobacter species isolated from both laboratory and wild rodents.</title>
        <authorList>
            <person name="Sheh A."/>
            <person name="Shen Z."/>
            <person name="Fox J.G."/>
        </authorList>
    </citation>
    <scope>NUCLEOTIDE SEQUENCE [LARGE SCALE GENOMIC DNA]</scope>
    <source>
        <strain evidence="2 3">Missouri</strain>
    </source>
</reference>
<evidence type="ECO:0000313" key="2">
    <source>
        <dbReference type="EMBL" id="TLE04787.1"/>
    </source>
</evidence>
<feature type="transmembrane region" description="Helical" evidence="1">
    <location>
        <begin position="6"/>
        <end position="32"/>
    </location>
</feature>
<evidence type="ECO:0000313" key="3">
    <source>
        <dbReference type="Proteomes" id="UP000029870"/>
    </source>
</evidence>
<accession>A0A6D2CB18</accession>
<dbReference type="RefSeq" id="WP_138160812.1">
    <property type="nucleotide sequence ID" value="NZ_CAOUIW010000012.1"/>
</dbReference>
<keyword evidence="1" id="KW-0812">Transmembrane</keyword>
<name>A0A6D2CB18_9HELI</name>
<proteinExistence type="predicted"/>
<sequence>MRQRIFWTIFVVCFGWVLLGLWASFVFFTNYYEKQILLHLKQNSHYIEIGLKQQGISYHILIPPIV</sequence>
<comment type="caution">
    <text evidence="2">The sequence shown here is derived from an EMBL/GenBank/DDBJ whole genome shotgun (WGS) entry which is preliminary data.</text>
</comment>
<organism evidence="2 3">
    <name type="scientific">Helicobacter bilis</name>
    <dbReference type="NCBI Taxonomy" id="37372"/>
    <lineage>
        <taxon>Bacteria</taxon>
        <taxon>Pseudomonadati</taxon>
        <taxon>Campylobacterota</taxon>
        <taxon>Epsilonproteobacteria</taxon>
        <taxon>Campylobacterales</taxon>
        <taxon>Helicobacteraceae</taxon>
        <taxon>Helicobacter</taxon>
    </lineage>
</organism>
<gene>
    <name evidence="2" type="ORF">LS77_005295</name>
</gene>
<keyword evidence="1" id="KW-0472">Membrane</keyword>
<dbReference type="EMBL" id="JRPH02000012">
    <property type="protein sequence ID" value="TLE04787.1"/>
    <property type="molecule type" value="Genomic_DNA"/>
</dbReference>
<evidence type="ECO:0000256" key="1">
    <source>
        <dbReference type="SAM" id="Phobius"/>
    </source>
</evidence>